<organism evidence="1 2">
    <name type="scientific">Dimargaris verticillata</name>
    <dbReference type="NCBI Taxonomy" id="2761393"/>
    <lineage>
        <taxon>Eukaryota</taxon>
        <taxon>Fungi</taxon>
        <taxon>Fungi incertae sedis</taxon>
        <taxon>Zoopagomycota</taxon>
        <taxon>Kickxellomycotina</taxon>
        <taxon>Dimargaritomycetes</taxon>
        <taxon>Dimargaritales</taxon>
        <taxon>Dimargaritaceae</taxon>
        <taxon>Dimargaris</taxon>
    </lineage>
</organism>
<evidence type="ECO:0000313" key="1">
    <source>
        <dbReference type="EMBL" id="KAJ1977399.1"/>
    </source>
</evidence>
<dbReference type="EMBL" id="JANBQB010000351">
    <property type="protein sequence ID" value="KAJ1977399.1"/>
    <property type="molecule type" value="Genomic_DNA"/>
</dbReference>
<dbReference type="Gene3D" id="1.10.10.1070">
    <property type="entry name" value="Zinc finger, BED domain-containing"/>
    <property type="match status" value="1"/>
</dbReference>
<gene>
    <name evidence="1" type="ORF">H4R34_003593</name>
</gene>
<sequence>MFANGTPVNPLAMTDEAAAAASTAATATIGASTTGSDDLRTPKRQRTEVVTLDENGDAKIIPYTPFPVDKLREAAEDDGSGTSLLSPATLQKRLIRQKVIDGIYTLLPPPSNHHSVCWERFNYVADENGNVMPYTCCKICKDVYTYKGKDTGTKGMIHHRCKRIRLQDGGQGPGAEIGITPNMVEGLLGSRRGLGGDGTSAAGSNQVCSRLAELKDKASDPAVSAALASELLAQALDKSQSVYVPVTPEVRQVILQSCVNFICQDMRPVDTMVDEDFLDLLQTAINLGAKFGHFDVTRILLPNNNAADSSAAAAVVNGGINMSATDPNNKDKATEATTVA</sequence>
<accession>A0A9W8B6K1</accession>
<protein>
    <recommendedName>
        <fullName evidence="3">BED-type domain-containing protein</fullName>
    </recommendedName>
</protein>
<name>A0A9W8B6K1_9FUNG</name>
<keyword evidence="2" id="KW-1185">Reference proteome</keyword>
<dbReference type="AlphaFoldDB" id="A0A9W8B6K1"/>
<dbReference type="SUPFAM" id="SSF140996">
    <property type="entry name" value="Hermes dimerisation domain"/>
    <property type="match status" value="1"/>
</dbReference>
<dbReference type="OrthoDB" id="5589565at2759"/>
<evidence type="ECO:0008006" key="3">
    <source>
        <dbReference type="Google" id="ProtNLM"/>
    </source>
</evidence>
<proteinExistence type="predicted"/>
<dbReference type="Proteomes" id="UP001151582">
    <property type="component" value="Unassembled WGS sequence"/>
</dbReference>
<reference evidence="1" key="1">
    <citation type="submission" date="2022-07" db="EMBL/GenBank/DDBJ databases">
        <title>Phylogenomic reconstructions and comparative analyses of Kickxellomycotina fungi.</title>
        <authorList>
            <person name="Reynolds N.K."/>
            <person name="Stajich J.E."/>
            <person name="Barry K."/>
            <person name="Grigoriev I.V."/>
            <person name="Crous P."/>
            <person name="Smith M.E."/>
        </authorList>
    </citation>
    <scope>NUCLEOTIDE SEQUENCE</scope>
    <source>
        <strain evidence="1">RSA 567</strain>
    </source>
</reference>
<comment type="caution">
    <text evidence="1">The sequence shown here is derived from an EMBL/GenBank/DDBJ whole genome shotgun (WGS) entry which is preliminary data.</text>
</comment>
<evidence type="ECO:0000313" key="2">
    <source>
        <dbReference type="Proteomes" id="UP001151582"/>
    </source>
</evidence>